<comment type="caution">
    <text evidence="2">The sequence shown here is derived from an EMBL/GenBank/DDBJ whole genome shotgun (WGS) entry which is preliminary data.</text>
</comment>
<proteinExistence type="predicted"/>
<evidence type="ECO:0000313" key="2">
    <source>
        <dbReference type="EMBL" id="CAJ2504707.1"/>
    </source>
</evidence>
<feature type="region of interest" description="Disordered" evidence="1">
    <location>
        <begin position="631"/>
        <end position="659"/>
    </location>
</feature>
<feature type="region of interest" description="Disordered" evidence="1">
    <location>
        <begin position="66"/>
        <end position="187"/>
    </location>
</feature>
<dbReference type="EMBL" id="CAUWAG010000007">
    <property type="protein sequence ID" value="CAJ2504707.1"/>
    <property type="molecule type" value="Genomic_DNA"/>
</dbReference>
<reference evidence="2" key="1">
    <citation type="submission" date="2023-10" db="EMBL/GenBank/DDBJ databases">
        <authorList>
            <person name="Hackl T."/>
        </authorList>
    </citation>
    <scope>NUCLEOTIDE SEQUENCE</scope>
</reference>
<keyword evidence="3" id="KW-1185">Reference proteome</keyword>
<name>A0AAI8VGY5_9PEZI</name>
<protein>
    <submittedName>
        <fullName evidence="2">Uu.00g121010.m01.CDS01</fullName>
    </submittedName>
</protein>
<evidence type="ECO:0000256" key="1">
    <source>
        <dbReference type="SAM" id="MobiDB-lite"/>
    </source>
</evidence>
<evidence type="ECO:0000313" key="3">
    <source>
        <dbReference type="Proteomes" id="UP001295740"/>
    </source>
</evidence>
<sequence length="702" mass="76545">MSEPEPANGPVESPAGNKAGAPKDRSCPFCGQAFTSSSLGRHLDLYIKEKNPKPPDRVHDVDAIRKMRGTITRRQPRGSLARRDSCNPATPAASTSSRKSPPPDASAGRPSGLPKESHFVVDHPTTPKYPFQPTWEATGVMNDIPARNGDPKTTWDETNTGPESSTAPPHTQPPAQSHTQRAPSRAAQKVQLDTKHKLADAMDTARAAELALRELLGSWRAAKYAHPEFPPLLLPLPSPFALPPVLYYVLIGCNFRQQIDMNSLPFDFDLLSLDFPALTLQCLQAPPTLFSSTPHPTSTSWSINPPAHKQYEALQMYFQDEFQKWRVACAMANTAAAEDLSYPPSNTHFPRNVRDDVNKAERAAASLEKQVNEHLLSTYHVWEQLTPQRRSELWGLELARGVGRRQKDVEKLRQSQYATKQENTNLKAQIEQLNRLQQPREFRLVPPATIPIEEPLLAYMLGMGAEGQIQVVGLNAEDRHVDLNTMVSRVIDRWKTVIVSSRTGGMTGQRSLGQTTPTTTPTSATSVPVPVQVPVPAPHLQSLGQQPQRQERRQRSLPSAASGASHESASSSSSSSFAANTAMEPSATNAENSDQDADAEMEEDDSFAAITPVAPEPPSRQETLEVARARANGQRVSGSTEARFGLNGAGTSRGPMMRPPIPNMNATPTMPGRAGHNQHGHLHGEYGAVVQGVGGGDAMYMD</sequence>
<feature type="region of interest" description="Disordered" evidence="1">
    <location>
        <begin position="1"/>
        <end position="33"/>
    </location>
</feature>
<dbReference type="Proteomes" id="UP001295740">
    <property type="component" value="Unassembled WGS sequence"/>
</dbReference>
<feature type="compositionally biased region" description="Polar residues" evidence="1">
    <location>
        <begin position="502"/>
        <end position="513"/>
    </location>
</feature>
<feature type="compositionally biased region" description="Polar residues" evidence="1">
    <location>
        <begin position="156"/>
        <end position="182"/>
    </location>
</feature>
<accession>A0AAI8VGY5</accession>
<feature type="compositionally biased region" description="Low complexity" evidence="1">
    <location>
        <begin position="514"/>
        <end position="530"/>
    </location>
</feature>
<organism evidence="2 3">
    <name type="scientific">Anthostomella pinea</name>
    <dbReference type="NCBI Taxonomy" id="933095"/>
    <lineage>
        <taxon>Eukaryota</taxon>
        <taxon>Fungi</taxon>
        <taxon>Dikarya</taxon>
        <taxon>Ascomycota</taxon>
        <taxon>Pezizomycotina</taxon>
        <taxon>Sordariomycetes</taxon>
        <taxon>Xylariomycetidae</taxon>
        <taxon>Xylariales</taxon>
        <taxon>Xylariaceae</taxon>
        <taxon>Anthostomella</taxon>
    </lineage>
</organism>
<dbReference type="AlphaFoldDB" id="A0AAI8VGY5"/>
<gene>
    <name evidence="2" type="ORF">KHLLAP_LOCUS5175</name>
</gene>
<feature type="region of interest" description="Disordered" evidence="1">
    <location>
        <begin position="502"/>
        <end position="604"/>
    </location>
</feature>
<feature type="compositionally biased region" description="Low complexity" evidence="1">
    <location>
        <begin position="559"/>
        <end position="579"/>
    </location>
</feature>
<feature type="compositionally biased region" description="Acidic residues" evidence="1">
    <location>
        <begin position="593"/>
        <end position="604"/>
    </location>
</feature>